<gene>
    <name evidence="1" type="ORF">E3C22_14810</name>
</gene>
<dbReference type="GO" id="GO:0006402">
    <property type="term" value="P:mRNA catabolic process"/>
    <property type="evidence" value="ECO:0007669"/>
    <property type="project" value="TreeGrafter"/>
</dbReference>
<organism evidence="1 2">
    <name type="scientific">Jiella endophytica</name>
    <dbReference type="NCBI Taxonomy" id="2558362"/>
    <lineage>
        <taxon>Bacteria</taxon>
        <taxon>Pseudomonadati</taxon>
        <taxon>Pseudomonadota</taxon>
        <taxon>Alphaproteobacteria</taxon>
        <taxon>Hyphomicrobiales</taxon>
        <taxon>Aurantimonadaceae</taxon>
        <taxon>Jiella</taxon>
    </lineage>
</organism>
<dbReference type="OrthoDB" id="3196747at2"/>
<dbReference type="PANTHER" id="PTHR33988">
    <property type="entry name" value="ENDORIBONUCLEASE MAZF-RELATED"/>
    <property type="match status" value="1"/>
</dbReference>
<protein>
    <submittedName>
        <fullName evidence="1">Type II toxin-antitoxin system PemK/MazF family toxin</fullName>
    </submittedName>
</protein>
<dbReference type="Gene3D" id="2.30.30.110">
    <property type="match status" value="1"/>
</dbReference>
<dbReference type="Pfam" id="PF02452">
    <property type="entry name" value="PemK_toxin"/>
    <property type="match status" value="1"/>
</dbReference>
<dbReference type="RefSeq" id="WP_134762813.1">
    <property type="nucleotide sequence ID" value="NZ_SOZD01000004.1"/>
</dbReference>
<dbReference type="AlphaFoldDB" id="A0A4Y8RGT3"/>
<dbReference type="InterPro" id="IPR011067">
    <property type="entry name" value="Plasmid_toxin/cell-grow_inhib"/>
</dbReference>
<sequence>MKRGDVVLVSGQGDYGKARPAIVVQADHFAEYLGSITVVPLTSDLAKTIDLRVRIKPRGSNGLRAPSDAMVDKIQTYPRKKVFDVIGALEVDEMIALNRSLVVFLQLAGTILGTPAISYPQSQEGLP</sequence>
<dbReference type="GO" id="GO:0016075">
    <property type="term" value="P:rRNA catabolic process"/>
    <property type="evidence" value="ECO:0007669"/>
    <property type="project" value="TreeGrafter"/>
</dbReference>
<dbReference type="InterPro" id="IPR003477">
    <property type="entry name" value="PemK-like"/>
</dbReference>
<name>A0A4Y8RGT3_9HYPH</name>
<dbReference type="GO" id="GO:0004521">
    <property type="term" value="F:RNA endonuclease activity"/>
    <property type="evidence" value="ECO:0007669"/>
    <property type="project" value="TreeGrafter"/>
</dbReference>
<dbReference type="GO" id="GO:0003677">
    <property type="term" value="F:DNA binding"/>
    <property type="evidence" value="ECO:0007669"/>
    <property type="project" value="InterPro"/>
</dbReference>
<evidence type="ECO:0000313" key="2">
    <source>
        <dbReference type="Proteomes" id="UP000298179"/>
    </source>
</evidence>
<dbReference type="EMBL" id="SOZD01000004">
    <property type="protein sequence ID" value="TFF21929.1"/>
    <property type="molecule type" value="Genomic_DNA"/>
</dbReference>
<evidence type="ECO:0000313" key="1">
    <source>
        <dbReference type="EMBL" id="TFF21929.1"/>
    </source>
</evidence>
<reference evidence="1 2" key="1">
    <citation type="submission" date="2019-03" db="EMBL/GenBank/DDBJ databases">
        <title>Jiella endophytica sp. nov., a novel endophytic bacterium isolated from root of Ficus microcarpa Linn. f.</title>
        <authorList>
            <person name="Tuo L."/>
        </authorList>
    </citation>
    <scope>NUCLEOTIDE SEQUENCE [LARGE SCALE GENOMIC DNA]</scope>
    <source>
        <strain evidence="1 2">CBS5Q-3</strain>
    </source>
</reference>
<dbReference type="PANTHER" id="PTHR33988:SF1">
    <property type="entry name" value="ENDORIBONUCLEASE MAZF7-RELATED"/>
    <property type="match status" value="1"/>
</dbReference>
<dbReference type="SUPFAM" id="SSF50118">
    <property type="entry name" value="Cell growth inhibitor/plasmid maintenance toxic component"/>
    <property type="match status" value="1"/>
</dbReference>
<comment type="caution">
    <text evidence="1">The sequence shown here is derived from an EMBL/GenBank/DDBJ whole genome shotgun (WGS) entry which is preliminary data.</text>
</comment>
<keyword evidence="2" id="KW-1185">Reference proteome</keyword>
<dbReference type="Proteomes" id="UP000298179">
    <property type="component" value="Unassembled WGS sequence"/>
</dbReference>
<proteinExistence type="predicted"/>
<accession>A0A4Y8RGT3</accession>